<protein>
    <recommendedName>
        <fullName evidence="3">DYW domain-containing protein</fullName>
    </recommendedName>
</protein>
<dbReference type="Pfam" id="PF14432">
    <property type="entry name" value="DYW_deaminase"/>
    <property type="match status" value="1"/>
</dbReference>
<accession>A0A7J7NPU7</accession>
<dbReference type="PROSITE" id="PS51375">
    <property type="entry name" value="PPR"/>
    <property type="match status" value="4"/>
</dbReference>
<dbReference type="FunFam" id="1.25.40.10:FF:000450">
    <property type="entry name" value="Putative pentatricopeptide repeat-containing protein"/>
    <property type="match status" value="1"/>
</dbReference>
<feature type="repeat" description="PPR" evidence="2">
    <location>
        <begin position="297"/>
        <end position="327"/>
    </location>
</feature>
<dbReference type="FunFam" id="1.25.40.10:FF:000682">
    <property type="entry name" value="Pentatricopeptide repeat-containing protein At3g16610"/>
    <property type="match status" value="1"/>
</dbReference>
<dbReference type="Pfam" id="PF01535">
    <property type="entry name" value="PPR"/>
    <property type="match status" value="4"/>
</dbReference>
<dbReference type="GO" id="GO:0009451">
    <property type="term" value="P:RNA modification"/>
    <property type="evidence" value="ECO:0007669"/>
    <property type="project" value="InterPro"/>
</dbReference>
<dbReference type="InterPro" id="IPR046848">
    <property type="entry name" value="E_motif"/>
</dbReference>
<feature type="repeat" description="PPR" evidence="2">
    <location>
        <begin position="328"/>
        <end position="362"/>
    </location>
</feature>
<name>A0A7J7NPU7_9MAGN</name>
<dbReference type="OrthoDB" id="1487578at2759"/>
<dbReference type="Pfam" id="PF20431">
    <property type="entry name" value="E_motif"/>
    <property type="match status" value="1"/>
</dbReference>
<dbReference type="Proteomes" id="UP000541444">
    <property type="component" value="Unassembled WGS sequence"/>
</dbReference>
<gene>
    <name evidence="4" type="ORF">GIB67_013629</name>
</gene>
<organism evidence="4 5">
    <name type="scientific">Kingdonia uniflora</name>
    <dbReference type="NCBI Taxonomy" id="39325"/>
    <lineage>
        <taxon>Eukaryota</taxon>
        <taxon>Viridiplantae</taxon>
        <taxon>Streptophyta</taxon>
        <taxon>Embryophyta</taxon>
        <taxon>Tracheophyta</taxon>
        <taxon>Spermatophyta</taxon>
        <taxon>Magnoliopsida</taxon>
        <taxon>Ranunculales</taxon>
        <taxon>Circaeasteraceae</taxon>
        <taxon>Kingdonia</taxon>
    </lineage>
</organism>
<dbReference type="GO" id="GO:0008270">
    <property type="term" value="F:zinc ion binding"/>
    <property type="evidence" value="ECO:0007669"/>
    <property type="project" value="InterPro"/>
</dbReference>
<dbReference type="InterPro" id="IPR002885">
    <property type="entry name" value="PPR_rpt"/>
</dbReference>
<dbReference type="NCBIfam" id="TIGR00756">
    <property type="entry name" value="PPR"/>
    <property type="match status" value="4"/>
</dbReference>
<dbReference type="GO" id="GO:0003723">
    <property type="term" value="F:RNA binding"/>
    <property type="evidence" value="ECO:0007669"/>
    <property type="project" value="InterPro"/>
</dbReference>
<dbReference type="InterPro" id="IPR032867">
    <property type="entry name" value="DYW_dom"/>
</dbReference>
<evidence type="ECO:0000259" key="3">
    <source>
        <dbReference type="Pfam" id="PF14432"/>
    </source>
</evidence>
<feature type="domain" description="DYW" evidence="3">
    <location>
        <begin position="547"/>
        <end position="623"/>
    </location>
</feature>
<proteinExistence type="predicted"/>
<keyword evidence="5" id="KW-1185">Reference proteome</keyword>
<keyword evidence="1" id="KW-0677">Repeat</keyword>
<dbReference type="PANTHER" id="PTHR47926:SF503">
    <property type="entry name" value="PENTATRICOPEPTIDE REPEAT-CONTAINING PROTEIN"/>
    <property type="match status" value="1"/>
</dbReference>
<dbReference type="Pfam" id="PF13041">
    <property type="entry name" value="PPR_2"/>
    <property type="match status" value="2"/>
</dbReference>
<evidence type="ECO:0000313" key="5">
    <source>
        <dbReference type="Proteomes" id="UP000541444"/>
    </source>
</evidence>
<dbReference type="EMBL" id="JACGCM010000669">
    <property type="protein sequence ID" value="KAF6169199.1"/>
    <property type="molecule type" value="Genomic_DNA"/>
</dbReference>
<evidence type="ECO:0000256" key="1">
    <source>
        <dbReference type="ARBA" id="ARBA00022737"/>
    </source>
</evidence>
<dbReference type="InterPro" id="IPR046849">
    <property type="entry name" value="E2_motif"/>
</dbReference>
<feature type="repeat" description="PPR" evidence="2">
    <location>
        <begin position="227"/>
        <end position="261"/>
    </location>
</feature>
<reference evidence="4 5" key="1">
    <citation type="journal article" date="2020" name="IScience">
        <title>Genome Sequencing of the Endangered Kingdonia uniflora (Circaeasteraceae, Ranunculales) Reveals Potential Mechanisms of Evolutionary Specialization.</title>
        <authorList>
            <person name="Sun Y."/>
            <person name="Deng T."/>
            <person name="Zhang A."/>
            <person name="Moore M.J."/>
            <person name="Landis J.B."/>
            <person name="Lin N."/>
            <person name="Zhang H."/>
            <person name="Zhang X."/>
            <person name="Huang J."/>
            <person name="Zhang X."/>
            <person name="Sun H."/>
            <person name="Wang H."/>
        </authorList>
    </citation>
    <scope>NUCLEOTIDE SEQUENCE [LARGE SCALE GENOMIC DNA]</scope>
    <source>
        <strain evidence="4">TB1705</strain>
        <tissue evidence="4">Leaf</tissue>
    </source>
</reference>
<comment type="caution">
    <text evidence="4">The sequence shown here is derived from an EMBL/GenBank/DDBJ whole genome shotgun (WGS) entry which is preliminary data.</text>
</comment>
<dbReference type="AlphaFoldDB" id="A0A7J7NPU7"/>
<dbReference type="PANTHER" id="PTHR47926">
    <property type="entry name" value="PENTATRICOPEPTIDE REPEAT-CONTAINING PROTEIN"/>
    <property type="match status" value="1"/>
</dbReference>
<dbReference type="FunFam" id="1.25.40.10:FF:000090">
    <property type="entry name" value="Pentatricopeptide repeat-containing protein, chloroplastic"/>
    <property type="match status" value="1"/>
</dbReference>
<feature type="repeat" description="PPR" evidence="2">
    <location>
        <begin position="23"/>
        <end position="57"/>
    </location>
</feature>
<dbReference type="InterPro" id="IPR011990">
    <property type="entry name" value="TPR-like_helical_dom_sf"/>
</dbReference>
<sequence length="623" mass="69711">MIKQTALSTTKLFHLESHFHSNTIFSWNSRLRDLAKQGLYKEALHLYKQMLLSGDSPNAFTFPFALKSCATLSLPIFGGQLHCHVIKTGCEPEPFVQTSLISMYCKCGLVGDARDVFEQNPNSKGLTVCYNALLAGYVLNFRGYNGMCLFREMCREGVAVNDITMLGVIPGCSLPVHLRFGMSLHVYNVKCGVGNDGPVGNCLITMYVKCGAIELSRKVFDEMPEKGLITWNAMISGYAQNGVATEVLDLYRKMEMAGVDPDPVTLVSVLSSCAHLGAHGVGRDIERRIASSGFGFNTYLTNALINMFSRCGNLIRARALFNDMPEKNIVSWTAIISGYGMHGHGEISVRLFDEMRMTGIYPDGTAYVSVLSACSHAGLTNKGLEYFNEMEVIRGPEHFACVIDLLGRAGRLEEARDLINLMPMEPDGAVWGTLLGACKIHGNVELAELAFEQVVKLEPANVGYYVLLSNIYTEANNLEGVARIRTMMRLRKLRKEPGCSYVEYKYKIHLFMAGDRTHPEANEIYKMLERLEVLIDTGEFKSDNRRKNEEIIGMHSEKLAIAFGLINTRAGEEIIVIKNLRICKDCHFFIKFVSKVVDREIIIRDASRFHHFKHGVCSCNDYW</sequence>
<dbReference type="Gene3D" id="1.25.40.10">
    <property type="entry name" value="Tetratricopeptide repeat domain"/>
    <property type="match status" value="5"/>
</dbReference>
<dbReference type="InterPro" id="IPR046960">
    <property type="entry name" value="PPR_At4g14850-like_plant"/>
</dbReference>
<evidence type="ECO:0000313" key="4">
    <source>
        <dbReference type="EMBL" id="KAF6169199.1"/>
    </source>
</evidence>
<dbReference type="Pfam" id="PF20430">
    <property type="entry name" value="Eplus_motif"/>
    <property type="match status" value="1"/>
</dbReference>
<evidence type="ECO:0000256" key="2">
    <source>
        <dbReference type="PROSITE-ProRule" id="PRU00708"/>
    </source>
</evidence>